<protein>
    <submittedName>
        <fullName evidence="2">Secreted protein</fullName>
    </submittedName>
</protein>
<accession>A0A1I7ZRL9</accession>
<sequence>MLDRCSTVGLGWPLIVLSLLSSSFRTANLLIGKKHATSYVARHYSHCLDIHLRHIPDVQIWENSFWVLKMCREKVPLNLKAVNLLAAKSKNSYYLQPLEDGRQSLNTVLKYERMCHRNNRHWSGCVSRAAFAKYVVS</sequence>
<evidence type="ECO:0000313" key="2">
    <source>
        <dbReference type="WBParaSite" id="L893_g2891.t1"/>
    </source>
</evidence>
<dbReference type="AlphaFoldDB" id="A0A1I7ZRL9"/>
<proteinExistence type="predicted"/>
<keyword evidence="1" id="KW-1185">Reference proteome</keyword>
<name>A0A1I7ZRL9_9BILA</name>
<evidence type="ECO:0000313" key="1">
    <source>
        <dbReference type="Proteomes" id="UP000095287"/>
    </source>
</evidence>
<organism evidence="1 2">
    <name type="scientific">Steinernema glaseri</name>
    <dbReference type="NCBI Taxonomy" id="37863"/>
    <lineage>
        <taxon>Eukaryota</taxon>
        <taxon>Metazoa</taxon>
        <taxon>Ecdysozoa</taxon>
        <taxon>Nematoda</taxon>
        <taxon>Chromadorea</taxon>
        <taxon>Rhabditida</taxon>
        <taxon>Tylenchina</taxon>
        <taxon>Panagrolaimomorpha</taxon>
        <taxon>Strongyloidoidea</taxon>
        <taxon>Steinernematidae</taxon>
        <taxon>Steinernema</taxon>
    </lineage>
</organism>
<reference evidence="2" key="1">
    <citation type="submission" date="2016-11" db="UniProtKB">
        <authorList>
            <consortium name="WormBaseParasite"/>
        </authorList>
    </citation>
    <scope>IDENTIFICATION</scope>
</reference>
<dbReference type="WBParaSite" id="L893_g2891.t1">
    <property type="protein sequence ID" value="L893_g2891.t1"/>
    <property type="gene ID" value="L893_g2891"/>
</dbReference>
<dbReference type="Proteomes" id="UP000095287">
    <property type="component" value="Unplaced"/>
</dbReference>